<evidence type="ECO:0000313" key="3">
    <source>
        <dbReference type="EMBL" id="PJZ72522.1"/>
    </source>
</evidence>
<dbReference type="Proteomes" id="UP000231990">
    <property type="component" value="Unassembled WGS sequence"/>
</dbReference>
<dbReference type="Proteomes" id="UP000231962">
    <property type="component" value="Unassembled WGS sequence"/>
</dbReference>
<sequence>MFRIERVYLMLVFYLISCVPADPGYRRKAWENTSDSGFISRDFFQVVVNVPIPKEEKPILELRKECKTLSLRMKDQISIPLLLAQIQEERKSKIGVGIGSKVPPYEPPPKPPQIARAGVVTQMGGMTQPSPQTQTATDPKDSNASTDASEKNKDSKVQLKVNQASSEFLAYRATFSWFLDGLSLYREDYTDPNRCRFVYRIVQTDLFKRITDTDLRDLEAP</sequence>
<accession>A0A2M9ZKC0</accession>
<evidence type="ECO:0000313" key="2">
    <source>
        <dbReference type="EMBL" id="PJZ69387.1"/>
    </source>
</evidence>
<dbReference type="EMBL" id="NPDY01000010">
    <property type="protein sequence ID" value="PJZ69387.1"/>
    <property type="molecule type" value="Genomic_DNA"/>
</dbReference>
<feature type="region of interest" description="Disordered" evidence="1">
    <location>
        <begin position="123"/>
        <end position="158"/>
    </location>
</feature>
<dbReference type="RefSeq" id="WP_100714201.1">
    <property type="nucleotide sequence ID" value="NZ_NPDY01000010.1"/>
</dbReference>
<dbReference type="OrthoDB" id="345633at2"/>
<name>A0A2M9ZKC0_9LEPT</name>
<reference evidence="4 5" key="1">
    <citation type="submission" date="2017-07" db="EMBL/GenBank/DDBJ databases">
        <title>Leptospira spp. isolated from tropical soils.</title>
        <authorList>
            <person name="Thibeaux R."/>
            <person name="Iraola G."/>
            <person name="Ferres I."/>
            <person name="Bierque E."/>
            <person name="Girault D."/>
            <person name="Soupe-Gilbert M.-E."/>
            <person name="Picardeau M."/>
            <person name="Goarant C."/>
        </authorList>
    </citation>
    <scope>NUCLEOTIDE SEQUENCE [LARGE SCALE GENOMIC DNA]</scope>
    <source>
        <strain evidence="3 5">FH1-B-B1</strain>
        <strain evidence="2 4">FH1-B-C1</strain>
    </source>
</reference>
<evidence type="ECO:0000313" key="5">
    <source>
        <dbReference type="Proteomes" id="UP000231990"/>
    </source>
</evidence>
<dbReference type="EMBL" id="NPDZ01000009">
    <property type="protein sequence ID" value="PJZ72522.1"/>
    <property type="molecule type" value="Genomic_DNA"/>
</dbReference>
<evidence type="ECO:0000313" key="4">
    <source>
        <dbReference type="Proteomes" id="UP000231962"/>
    </source>
</evidence>
<feature type="compositionally biased region" description="Polar residues" evidence="1">
    <location>
        <begin position="124"/>
        <end position="147"/>
    </location>
</feature>
<proteinExistence type="predicted"/>
<protein>
    <submittedName>
        <fullName evidence="3">Uncharacterized protein</fullName>
    </submittedName>
</protein>
<gene>
    <name evidence="2" type="ORF">CH360_11595</name>
    <name evidence="3" type="ORF">CH373_14030</name>
</gene>
<keyword evidence="4" id="KW-1185">Reference proteome</keyword>
<feature type="compositionally biased region" description="Basic and acidic residues" evidence="1">
    <location>
        <begin position="148"/>
        <end position="157"/>
    </location>
</feature>
<dbReference type="AlphaFoldDB" id="A0A2M9ZKC0"/>
<organism evidence="3 5">
    <name type="scientific">Leptospira perolatii</name>
    <dbReference type="NCBI Taxonomy" id="2023191"/>
    <lineage>
        <taxon>Bacteria</taxon>
        <taxon>Pseudomonadati</taxon>
        <taxon>Spirochaetota</taxon>
        <taxon>Spirochaetia</taxon>
        <taxon>Leptospirales</taxon>
        <taxon>Leptospiraceae</taxon>
        <taxon>Leptospira</taxon>
    </lineage>
</organism>
<comment type="caution">
    <text evidence="3">The sequence shown here is derived from an EMBL/GenBank/DDBJ whole genome shotgun (WGS) entry which is preliminary data.</text>
</comment>
<evidence type="ECO:0000256" key="1">
    <source>
        <dbReference type="SAM" id="MobiDB-lite"/>
    </source>
</evidence>